<dbReference type="Proteomes" id="UP000252797">
    <property type="component" value="Unassembled WGS sequence"/>
</dbReference>
<keyword evidence="1" id="KW-0175">Coiled coil</keyword>
<gene>
    <name evidence="2" type="ORF">EA71_02540</name>
</gene>
<organism evidence="2 3">
    <name type="scientific">Enterococcus durans</name>
    <dbReference type="NCBI Taxonomy" id="53345"/>
    <lineage>
        <taxon>Bacteria</taxon>
        <taxon>Bacillati</taxon>
        <taxon>Bacillota</taxon>
        <taxon>Bacilli</taxon>
        <taxon>Lactobacillales</taxon>
        <taxon>Enterococcaceae</taxon>
        <taxon>Enterococcus</taxon>
    </lineage>
</organism>
<reference evidence="2 3" key="1">
    <citation type="submission" date="2015-06" db="EMBL/GenBank/DDBJ databases">
        <title>The Genome Sequence of Enterococcus durans 4EA1.</title>
        <authorList>
            <consortium name="The Broad Institute Genomics Platform"/>
            <consortium name="The Broad Institute Genome Sequencing Center for Infectious Disease"/>
            <person name="Earl A.M."/>
            <person name="Van Tyne D."/>
            <person name="Lebreton F."/>
            <person name="Saavedra J.T."/>
            <person name="Gilmore M.S."/>
            <person name="Manson Mcguire A."/>
            <person name="Clock S."/>
            <person name="Crupain M."/>
            <person name="Rangan U."/>
            <person name="Young S."/>
            <person name="Abouelleil A."/>
            <person name="Cao P."/>
            <person name="Chapman S.B."/>
            <person name="Griggs A."/>
            <person name="Priest M."/>
            <person name="Shea T."/>
            <person name="Wortman J."/>
            <person name="Nusbaum C."/>
            <person name="Birren B."/>
        </authorList>
    </citation>
    <scope>NUCLEOTIDE SEQUENCE [LARGE SCALE GENOMIC DNA]</scope>
    <source>
        <strain evidence="2 3">4EA1</strain>
    </source>
</reference>
<protein>
    <submittedName>
        <fullName evidence="2">Uncharacterized protein</fullName>
    </submittedName>
</protein>
<evidence type="ECO:0000313" key="3">
    <source>
        <dbReference type="Proteomes" id="UP000252797"/>
    </source>
</evidence>
<evidence type="ECO:0000256" key="1">
    <source>
        <dbReference type="SAM" id="Coils"/>
    </source>
</evidence>
<feature type="coiled-coil region" evidence="1">
    <location>
        <begin position="33"/>
        <end position="82"/>
    </location>
</feature>
<comment type="caution">
    <text evidence="2">The sequence shown here is derived from an EMBL/GenBank/DDBJ whole genome shotgun (WGS) entry which is preliminary data.</text>
</comment>
<dbReference type="EMBL" id="LEPB01000006">
    <property type="protein sequence ID" value="RCA09687.1"/>
    <property type="molecule type" value="Genomic_DNA"/>
</dbReference>
<dbReference type="AlphaFoldDB" id="A0A367CAN5"/>
<name>A0A367CAN5_9ENTE</name>
<accession>A0A367CAN5</accession>
<sequence length="88" mass="10390">MGTGFIDRVLVQVKEERKITMKYNLLDHKRMWVEKLEEDLEQLELLGHNKTSTVYKEGLKRTKKAQKELATLESSVQKKEVDLTHTYL</sequence>
<evidence type="ECO:0000313" key="2">
    <source>
        <dbReference type="EMBL" id="RCA09687.1"/>
    </source>
</evidence>
<proteinExistence type="predicted"/>